<dbReference type="Proteomes" id="UP000694904">
    <property type="component" value="Chromosome 2"/>
</dbReference>
<evidence type="ECO:0000256" key="1">
    <source>
        <dbReference type="ARBA" id="ARBA00004123"/>
    </source>
</evidence>
<evidence type="ECO:0000256" key="3">
    <source>
        <dbReference type="ARBA" id="ARBA00023242"/>
    </source>
</evidence>
<keyword evidence="2" id="KW-0217">Developmental protein</keyword>
<name>A0ABM1NL81_DROAR</name>
<protein>
    <submittedName>
        <fullName evidence="7">Protein downstream neighbor of son homolog</fullName>
    </submittedName>
</protein>
<proteinExistence type="inferred from homology"/>
<dbReference type="PANTHER" id="PTHR12972">
    <property type="entry name" value="DOWNSTREAM NEIGHBOR OF SON"/>
    <property type="match status" value="1"/>
</dbReference>
<feature type="region of interest" description="Disordered" evidence="5">
    <location>
        <begin position="316"/>
        <end position="346"/>
    </location>
</feature>
<reference evidence="6" key="1">
    <citation type="journal article" date="1997" name="Nucleic Acids Res.">
        <title>tRNAscan-SE: a program for improved detection of transfer RNA genes in genomic sequence.</title>
        <authorList>
            <person name="Lowe T.M."/>
            <person name="Eddy S.R."/>
        </authorList>
    </citation>
    <scope>NUCLEOTIDE SEQUENCE [LARGE SCALE GENOMIC DNA]</scope>
</reference>
<evidence type="ECO:0000313" key="6">
    <source>
        <dbReference type="Proteomes" id="UP000694904"/>
    </source>
</evidence>
<evidence type="ECO:0000256" key="4">
    <source>
        <dbReference type="ARBA" id="ARBA00025806"/>
    </source>
</evidence>
<dbReference type="PRINTS" id="PR02064">
    <property type="entry name" value="DONSON"/>
</dbReference>
<keyword evidence="3" id="KW-0539">Nucleus</keyword>
<dbReference type="GeneID" id="108608705"/>
<dbReference type="RefSeq" id="XP_017855717.1">
    <property type="nucleotide sequence ID" value="XM_018000228.1"/>
</dbReference>
<sequence length="581" mass="64260">MSSDGILSSKWTRPDDFIKLQRLKQKKKQLAARVNSNNNNKRPELDDNDKSKLLEAKIAQKRNNPFAKSTDGAKKQKIDDQAYDATASEVRNTATSNLACLTSTRPPAAKLNLQKFDAQAFAKLLHQAKATQADEEDDAALAARQKHTPHLPMDWCLKTRVRFFCPTELPSTQLKTSQVASGLTSFVRCFDTNQTESTLDISDATRFNQCTYYWQHPHLPWLTLFPRSAKENNGITIGERERKALAEEWDYSFRGLFQLLRARQCPYFYLCANSFTVLFRAAGTGGRPETHALVTPSTRGMRSALQQEGIEYSMPLKQQQDAGEGGASNGSFTEETEANTSDSGTGLAYGQAKDIEHISDEDDDDDAWLESLGVDERELRRIQTTHARKLQAAEMSEDFSDNSLLLIEGVECQGFFSYLLNAKSTITSVGRLAGVPPTLLAPVAFPKATMQHLVPRSKKVRLDGIDYHSIDIKGVLLPTFLPSVAMLLCETRHTFSATLASSINTLSFSKATQKLLESTTPAESKEAVETDAGCLQVFGEQNLSDCGLLPAVVSAICRTGQNAVGLLERVCYQKGEGYAWS</sequence>
<feature type="region of interest" description="Disordered" evidence="5">
    <location>
        <begin position="28"/>
        <end position="50"/>
    </location>
</feature>
<reference evidence="6" key="2">
    <citation type="journal article" date="2016" name="G3 (Bethesda)">
        <title>Genome Evolution in Three Species of Cactophilic Drosophila.</title>
        <authorList>
            <person name="Sanchez-Flores A."/>
            <person name="Penazola F."/>
            <person name="Carpinteyro-Ponce J."/>
            <person name="Nazario-Yepiz N."/>
            <person name="Abreu-Goodger C."/>
            <person name="Machado C.A."/>
            <person name="Markow T.A."/>
        </authorList>
    </citation>
    <scope>NUCLEOTIDE SEQUENCE [LARGE SCALE GENOMIC DNA]</scope>
</reference>
<organism evidence="6 7">
    <name type="scientific">Drosophila arizonae</name>
    <name type="common">Fruit fly</name>
    <dbReference type="NCBI Taxonomy" id="7263"/>
    <lineage>
        <taxon>Eukaryota</taxon>
        <taxon>Metazoa</taxon>
        <taxon>Ecdysozoa</taxon>
        <taxon>Arthropoda</taxon>
        <taxon>Hexapoda</taxon>
        <taxon>Insecta</taxon>
        <taxon>Pterygota</taxon>
        <taxon>Neoptera</taxon>
        <taxon>Endopterygota</taxon>
        <taxon>Diptera</taxon>
        <taxon>Brachycera</taxon>
        <taxon>Muscomorpha</taxon>
        <taxon>Ephydroidea</taxon>
        <taxon>Drosophilidae</taxon>
        <taxon>Drosophila</taxon>
    </lineage>
</organism>
<comment type="similarity">
    <text evidence="4">Belongs to the DONSON family.</text>
</comment>
<gene>
    <name evidence="7" type="primary">LOC108608705</name>
</gene>
<comment type="subcellular location">
    <subcellularLocation>
        <location evidence="1">Nucleus</location>
    </subcellularLocation>
</comment>
<evidence type="ECO:0000313" key="7">
    <source>
        <dbReference type="RefSeq" id="XP_017855717.1"/>
    </source>
</evidence>
<keyword evidence="6" id="KW-1185">Reference proteome</keyword>
<dbReference type="PANTHER" id="PTHR12972:SF0">
    <property type="entry name" value="PROTEIN DOWNSTREAM NEIGHBOR OF SON"/>
    <property type="match status" value="1"/>
</dbReference>
<feature type="compositionally biased region" description="Polar residues" evidence="5">
    <location>
        <begin position="329"/>
        <end position="344"/>
    </location>
</feature>
<evidence type="ECO:0000256" key="5">
    <source>
        <dbReference type="SAM" id="MobiDB-lite"/>
    </source>
</evidence>
<feature type="compositionally biased region" description="Basic and acidic residues" evidence="5">
    <location>
        <begin position="41"/>
        <end position="50"/>
    </location>
</feature>
<accession>A0ABM1NL81</accession>
<reference evidence="7" key="3">
    <citation type="submission" date="2025-08" db="UniProtKB">
        <authorList>
            <consortium name="RefSeq"/>
        </authorList>
    </citation>
    <scope>IDENTIFICATION</scope>
    <source>
        <tissue evidence="7">Whole organism</tissue>
    </source>
</reference>
<dbReference type="InterPro" id="IPR024861">
    <property type="entry name" value="Donson"/>
</dbReference>
<evidence type="ECO:0000256" key="2">
    <source>
        <dbReference type="ARBA" id="ARBA00022473"/>
    </source>
</evidence>